<evidence type="ECO:0000313" key="3">
    <source>
        <dbReference type="Proteomes" id="UP001209570"/>
    </source>
</evidence>
<dbReference type="Pfam" id="PF10354">
    <property type="entry name" value="BMT5-like"/>
    <property type="match status" value="1"/>
</dbReference>
<dbReference type="PANTHER" id="PTHR11538:SF26">
    <property type="entry name" value="FERREDOXIN-FOLD ANTICODON-BINDING DOMAIN-CONTAINING PROTEIN 1"/>
    <property type="match status" value="1"/>
</dbReference>
<dbReference type="GO" id="GO:0005737">
    <property type="term" value="C:cytoplasm"/>
    <property type="evidence" value="ECO:0007669"/>
    <property type="project" value="TreeGrafter"/>
</dbReference>
<dbReference type="AlphaFoldDB" id="A0AAD5M538"/>
<sequence length="328" mass="36311">MASVGDLTTLGLQPNAAGEAPSVLIVGDGNFSFARAFLRKNAVAIGDSSIRVVATSLDTHEELLTMYPNAGGILDELHNGGVKVIHGINATRLETYDALVPESFDRIVFNFPHFAEGGNRRNKIHRHRQLLCDFFKSSTNVLKGEGQVWVTLCAGQGGTSVDPKQRAWGDTWQVVHCAAGAGLILESVHNCPVDELSALGYYSVGYQLRERAFWTQDSLSHVFCRERIGRRAQLPIEWDRDMSFWINDHFSEERLIDLLREFFPPEDMAVALTKLDDYHCSKTNRNAVTYRLHITSDIVALSKDDVNARATSALAAVEASEFADSRAS</sequence>
<keyword evidence="3" id="KW-1185">Reference proteome</keyword>
<dbReference type="InterPro" id="IPR036690">
    <property type="entry name" value="Fdx_antiC-bd_sf"/>
</dbReference>
<dbReference type="Gene3D" id="3.30.70.380">
    <property type="entry name" value="Ferrodoxin-fold anticodon-binding domain"/>
    <property type="match status" value="1"/>
</dbReference>
<organism evidence="2 3">
    <name type="scientific">Pythium insidiosum</name>
    <name type="common">Pythiosis disease agent</name>
    <dbReference type="NCBI Taxonomy" id="114742"/>
    <lineage>
        <taxon>Eukaryota</taxon>
        <taxon>Sar</taxon>
        <taxon>Stramenopiles</taxon>
        <taxon>Oomycota</taxon>
        <taxon>Peronosporomycetes</taxon>
        <taxon>Pythiales</taxon>
        <taxon>Pythiaceae</taxon>
        <taxon>Pythium</taxon>
    </lineage>
</organism>
<dbReference type="Proteomes" id="UP001209570">
    <property type="component" value="Unassembled WGS sequence"/>
</dbReference>
<dbReference type="InterPro" id="IPR019446">
    <property type="entry name" value="BMT5-like"/>
</dbReference>
<protein>
    <recommendedName>
        <fullName evidence="1">25S rRNA (uridine-N(3))-methyltransferase BMT5-like domain-containing protein</fullName>
    </recommendedName>
</protein>
<proteinExistence type="predicted"/>
<dbReference type="InterPro" id="IPR029063">
    <property type="entry name" value="SAM-dependent_MTases_sf"/>
</dbReference>
<gene>
    <name evidence="2" type="ORF">P43SY_005585</name>
</gene>
<comment type="caution">
    <text evidence="2">The sequence shown here is derived from an EMBL/GenBank/DDBJ whole genome shotgun (WGS) entry which is preliminary data.</text>
</comment>
<dbReference type="GO" id="GO:0070042">
    <property type="term" value="F:rRNA (uridine-N3-)-methyltransferase activity"/>
    <property type="evidence" value="ECO:0007669"/>
    <property type="project" value="InterPro"/>
</dbReference>
<dbReference type="SUPFAM" id="SSF53335">
    <property type="entry name" value="S-adenosyl-L-methionine-dependent methyltransferases"/>
    <property type="match status" value="1"/>
</dbReference>
<evidence type="ECO:0000313" key="2">
    <source>
        <dbReference type="EMBL" id="KAJ0404761.1"/>
    </source>
</evidence>
<dbReference type="EMBL" id="JAKCXM010000057">
    <property type="protein sequence ID" value="KAJ0404761.1"/>
    <property type="molecule type" value="Genomic_DNA"/>
</dbReference>
<dbReference type="GO" id="GO:0070475">
    <property type="term" value="P:rRNA base methylation"/>
    <property type="evidence" value="ECO:0007669"/>
    <property type="project" value="InterPro"/>
</dbReference>
<dbReference type="PANTHER" id="PTHR11538">
    <property type="entry name" value="PHENYLALANYL-TRNA SYNTHETASE"/>
    <property type="match status" value="1"/>
</dbReference>
<dbReference type="SUPFAM" id="SSF54991">
    <property type="entry name" value="Anticodon-binding domain of PheRS"/>
    <property type="match status" value="1"/>
</dbReference>
<reference evidence="2" key="1">
    <citation type="submission" date="2021-12" db="EMBL/GenBank/DDBJ databases">
        <title>Prjna785345.</title>
        <authorList>
            <person name="Rujirawat T."/>
            <person name="Krajaejun T."/>
        </authorList>
    </citation>
    <scope>NUCLEOTIDE SEQUENCE</scope>
    <source>
        <strain evidence="2">Pi057C3</strain>
    </source>
</reference>
<name>A0AAD5M538_PYTIN</name>
<evidence type="ECO:0000259" key="1">
    <source>
        <dbReference type="Pfam" id="PF10354"/>
    </source>
</evidence>
<accession>A0AAD5M538</accession>
<feature type="domain" description="25S rRNA (uridine-N(3))-methyltransferase BMT5-like" evidence="1">
    <location>
        <begin position="24"/>
        <end position="188"/>
    </location>
</feature>